<dbReference type="EMBL" id="JAVDWO010000002">
    <property type="protein sequence ID" value="MDR7192027.1"/>
    <property type="molecule type" value="Genomic_DNA"/>
</dbReference>
<reference evidence="3 4" key="1">
    <citation type="submission" date="2023-07" db="EMBL/GenBank/DDBJ databases">
        <title>Sorghum-associated microbial communities from plants grown in Nebraska, USA.</title>
        <authorList>
            <person name="Schachtman D."/>
        </authorList>
    </citation>
    <scope>NUCLEOTIDE SEQUENCE [LARGE SCALE GENOMIC DNA]</scope>
    <source>
        <strain evidence="3 4">4099</strain>
    </source>
</reference>
<feature type="compositionally biased region" description="Basic and acidic residues" evidence="2">
    <location>
        <begin position="121"/>
        <end position="130"/>
    </location>
</feature>
<dbReference type="Proteomes" id="UP001256588">
    <property type="component" value="Unassembled WGS sequence"/>
</dbReference>
<keyword evidence="4" id="KW-1185">Reference proteome</keyword>
<dbReference type="PANTHER" id="PTHR33823">
    <property type="entry name" value="RNA POLYMERASE-BINDING TRANSCRIPTION FACTOR DKSA-RELATED"/>
    <property type="match status" value="1"/>
</dbReference>
<sequence length="130" mass="14673">MHKQDTPLDPEFIEQQRQQLETLQAELQASGEFRHDDELQLQSERANQSHASGGDAQHIALQDNNRAVSAHALMQLDAVRRALEKIEDGTYGRSDESGDPIPRARLEALPASLYTVEEEEARERDAQRAE</sequence>
<dbReference type="PANTHER" id="PTHR33823:SF4">
    <property type="entry name" value="GENERAL STRESS PROTEIN 16O"/>
    <property type="match status" value="1"/>
</dbReference>
<comment type="caution">
    <text evidence="3">The sequence shown here is derived from an EMBL/GenBank/DDBJ whole genome shotgun (WGS) entry which is preliminary data.</text>
</comment>
<evidence type="ECO:0000313" key="3">
    <source>
        <dbReference type="EMBL" id="MDR7192027.1"/>
    </source>
</evidence>
<evidence type="ECO:0000256" key="2">
    <source>
        <dbReference type="SAM" id="MobiDB-lite"/>
    </source>
</evidence>
<feature type="region of interest" description="Disordered" evidence="2">
    <location>
        <begin position="110"/>
        <end position="130"/>
    </location>
</feature>
<proteinExistence type="predicted"/>
<protein>
    <submittedName>
        <fullName evidence="3">DnaK suppressor protein</fullName>
    </submittedName>
</protein>
<name>A0ABU1XTE0_9GAMM</name>
<gene>
    <name evidence="3" type="ORF">J2W68_000735</name>
</gene>
<dbReference type="Gene3D" id="1.20.120.910">
    <property type="entry name" value="DksA, coiled-coil domain"/>
    <property type="match status" value="1"/>
</dbReference>
<organism evidence="3 4">
    <name type="scientific">Luteimonas terrae</name>
    <dbReference type="NCBI Taxonomy" id="1530191"/>
    <lineage>
        <taxon>Bacteria</taxon>
        <taxon>Pseudomonadati</taxon>
        <taxon>Pseudomonadota</taxon>
        <taxon>Gammaproteobacteria</taxon>
        <taxon>Lysobacterales</taxon>
        <taxon>Lysobacteraceae</taxon>
        <taxon>Luteimonas</taxon>
    </lineage>
</organism>
<feature type="zinc finger region" description="dksA C4-type" evidence="1">
    <location>
        <begin position="94"/>
        <end position="118"/>
    </location>
</feature>
<evidence type="ECO:0000256" key="1">
    <source>
        <dbReference type="PROSITE-ProRule" id="PRU00510"/>
    </source>
</evidence>
<dbReference type="RefSeq" id="WP_310232874.1">
    <property type="nucleotide sequence ID" value="NZ_JAVDWO010000002.1"/>
</dbReference>
<evidence type="ECO:0000313" key="4">
    <source>
        <dbReference type="Proteomes" id="UP001256588"/>
    </source>
</evidence>
<dbReference type="PROSITE" id="PS51128">
    <property type="entry name" value="ZF_DKSA_2"/>
    <property type="match status" value="1"/>
</dbReference>
<accession>A0ABU1XTE0</accession>